<comment type="caution">
    <text evidence="2">The sequence shown here is derived from an EMBL/GenBank/DDBJ whole genome shotgun (WGS) entry which is preliminary data.</text>
</comment>
<feature type="compositionally biased region" description="Acidic residues" evidence="1">
    <location>
        <begin position="266"/>
        <end position="283"/>
    </location>
</feature>
<feature type="region of interest" description="Disordered" evidence="1">
    <location>
        <begin position="258"/>
        <end position="289"/>
    </location>
</feature>
<evidence type="ECO:0000313" key="3">
    <source>
        <dbReference type="Proteomes" id="UP001353858"/>
    </source>
</evidence>
<organism evidence="2 3">
    <name type="scientific">Aquatica leii</name>
    <dbReference type="NCBI Taxonomy" id="1421715"/>
    <lineage>
        <taxon>Eukaryota</taxon>
        <taxon>Metazoa</taxon>
        <taxon>Ecdysozoa</taxon>
        <taxon>Arthropoda</taxon>
        <taxon>Hexapoda</taxon>
        <taxon>Insecta</taxon>
        <taxon>Pterygota</taxon>
        <taxon>Neoptera</taxon>
        <taxon>Endopterygota</taxon>
        <taxon>Coleoptera</taxon>
        <taxon>Polyphaga</taxon>
        <taxon>Elateriformia</taxon>
        <taxon>Elateroidea</taxon>
        <taxon>Lampyridae</taxon>
        <taxon>Luciolinae</taxon>
        <taxon>Aquatica</taxon>
    </lineage>
</organism>
<dbReference type="AlphaFoldDB" id="A0AAN7PK39"/>
<name>A0AAN7PK39_9COLE</name>
<proteinExistence type="predicted"/>
<evidence type="ECO:0000313" key="2">
    <source>
        <dbReference type="EMBL" id="KAK4882276.1"/>
    </source>
</evidence>
<accession>A0AAN7PK39</accession>
<reference evidence="3" key="1">
    <citation type="submission" date="2023-01" db="EMBL/GenBank/DDBJ databases">
        <title>Key to firefly adult light organ development and bioluminescence: homeobox transcription factors regulate luciferase expression and transportation to peroxisome.</title>
        <authorList>
            <person name="Fu X."/>
        </authorList>
    </citation>
    <scope>NUCLEOTIDE SEQUENCE [LARGE SCALE GENOMIC DNA]</scope>
</reference>
<evidence type="ECO:0000256" key="1">
    <source>
        <dbReference type="SAM" id="MobiDB-lite"/>
    </source>
</evidence>
<gene>
    <name evidence="2" type="ORF">RN001_005595</name>
</gene>
<sequence>MVYIVVEFPETQEVEVIPKNWFQNGEVPWSKNSGHIFAKRQLNPDQNWPKYQASVVRYKDQTFEHISVSPVPITSGCFNNCCKQALEEIKELRNGMADIKNMISQKNDSETNMMGEMVKLLETFIQKSKQEWKTVKLAVKTNQDKAVETPFISDLNSVNNLLPIKSKEEFETVLDQLYKKIRLQEPIDETLLNYLKETRSPNQNVQRPTRKKMVRVEPAKSISHDDIIRMNTELPVTEAEEISVVSSFFGILRDCQRNSSDKDEHEDAFEPEYEPSEDEDTNDESDRKAHCVKKCEIIRFI</sequence>
<dbReference type="EMBL" id="JARPUR010000002">
    <property type="protein sequence ID" value="KAK4882276.1"/>
    <property type="molecule type" value="Genomic_DNA"/>
</dbReference>
<protein>
    <submittedName>
        <fullName evidence="2">Uncharacterized protein</fullName>
    </submittedName>
</protein>
<dbReference type="Proteomes" id="UP001353858">
    <property type="component" value="Unassembled WGS sequence"/>
</dbReference>
<keyword evidence="3" id="KW-1185">Reference proteome</keyword>